<dbReference type="WBParaSite" id="BPAG_0000675201-mRNA-1">
    <property type="protein sequence ID" value="BPAG_0000675201-mRNA-1"/>
    <property type="gene ID" value="BPAG_0000675201"/>
</dbReference>
<protein>
    <submittedName>
        <fullName evidence="3">Phage protein</fullName>
    </submittedName>
</protein>
<dbReference type="EMBL" id="UZAD01006524">
    <property type="protein sequence ID" value="VDN87903.1"/>
    <property type="molecule type" value="Genomic_DNA"/>
</dbReference>
<gene>
    <name evidence="1" type="ORF">BPAG_LOCUS6717</name>
</gene>
<dbReference type="Proteomes" id="UP000278627">
    <property type="component" value="Unassembled WGS sequence"/>
</dbReference>
<dbReference type="AlphaFoldDB" id="A0A0N4TEW4"/>
<sequence>MDSAKMRKLMRKVKRFSANAECYKENGTSNDTVEPEYI</sequence>
<keyword evidence="2" id="KW-1185">Reference proteome</keyword>
<evidence type="ECO:0000313" key="2">
    <source>
        <dbReference type="Proteomes" id="UP000278627"/>
    </source>
</evidence>
<proteinExistence type="predicted"/>
<accession>A0A0N4TEW4</accession>
<name>A0A0N4TEW4_BRUPA</name>
<evidence type="ECO:0000313" key="1">
    <source>
        <dbReference type="EMBL" id="VDN87903.1"/>
    </source>
</evidence>
<organism evidence="3">
    <name type="scientific">Brugia pahangi</name>
    <name type="common">Filarial nematode worm</name>
    <dbReference type="NCBI Taxonomy" id="6280"/>
    <lineage>
        <taxon>Eukaryota</taxon>
        <taxon>Metazoa</taxon>
        <taxon>Ecdysozoa</taxon>
        <taxon>Nematoda</taxon>
        <taxon>Chromadorea</taxon>
        <taxon>Rhabditida</taxon>
        <taxon>Spirurina</taxon>
        <taxon>Spiruromorpha</taxon>
        <taxon>Filarioidea</taxon>
        <taxon>Onchocercidae</taxon>
        <taxon>Brugia</taxon>
    </lineage>
</organism>
<evidence type="ECO:0000313" key="3">
    <source>
        <dbReference type="WBParaSite" id="BPAG_0000675201-mRNA-1"/>
    </source>
</evidence>
<reference evidence="3" key="1">
    <citation type="submission" date="2017-02" db="UniProtKB">
        <authorList>
            <consortium name="WormBaseParasite"/>
        </authorList>
    </citation>
    <scope>IDENTIFICATION</scope>
</reference>
<reference evidence="1 2" key="2">
    <citation type="submission" date="2018-11" db="EMBL/GenBank/DDBJ databases">
        <authorList>
            <consortium name="Pathogen Informatics"/>
        </authorList>
    </citation>
    <scope>NUCLEOTIDE SEQUENCE [LARGE SCALE GENOMIC DNA]</scope>
</reference>